<gene>
    <name evidence="1" type="ORF">ANN_20595</name>
</gene>
<accession>A0ABQ8SDU5</accession>
<comment type="caution">
    <text evidence="1">The sequence shown here is derived from an EMBL/GenBank/DDBJ whole genome shotgun (WGS) entry which is preliminary data.</text>
</comment>
<reference evidence="1 2" key="1">
    <citation type="journal article" date="2022" name="Allergy">
        <title>Genome assembly and annotation of Periplaneta americana reveal a comprehensive cockroach allergen profile.</title>
        <authorList>
            <person name="Wang L."/>
            <person name="Xiong Q."/>
            <person name="Saelim N."/>
            <person name="Wang L."/>
            <person name="Nong W."/>
            <person name="Wan A.T."/>
            <person name="Shi M."/>
            <person name="Liu X."/>
            <person name="Cao Q."/>
            <person name="Hui J.H.L."/>
            <person name="Sookrung N."/>
            <person name="Leung T.F."/>
            <person name="Tungtrongchitr A."/>
            <person name="Tsui S.K.W."/>
        </authorList>
    </citation>
    <scope>NUCLEOTIDE SEQUENCE [LARGE SCALE GENOMIC DNA]</scope>
    <source>
        <strain evidence="1">PWHHKU_190912</strain>
    </source>
</reference>
<name>A0ABQ8SDU5_PERAM</name>
<evidence type="ECO:0000313" key="1">
    <source>
        <dbReference type="EMBL" id="KAJ4431986.1"/>
    </source>
</evidence>
<evidence type="ECO:0000313" key="2">
    <source>
        <dbReference type="Proteomes" id="UP001148838"/>
    </source>
</evidence>
<protein>
    <submittedName>
        <fullName evidence="1">Uncharacterized protein</fullName>
    </submittedName>
</protein>
<keyword evidence="2" id="KW-1185">Reference proteome</keyword>
<proteinExistence type="predicted"/>
<organism evidence="1 2">
    <name type="scientific">Periplaneta americana</name>
    <name type="common">American cockroach</name>
    <name type="synonym">Blatta americana</name>
    <dbReference type="NCBI Taxonomy" id="6978"/>
    <lineage>
        <taxon>Eukaryota</taxon>
        <taxon>Metazoa</taxon>
        <taxon>Ecdysozoa</taxon>
        <taxon>Arthropoda</taxon>
        <taxon>Hexapoda</taxon>
        <taxon>Insecta</taxon>
        <taxon>Pterygota</taxon>
        <taxon>Neoptera</taxon>
        <taxon>Polyneoptera</taxon>
        <taxon>Dictyoptera</taxon>
        <taxon>Blattodea</taxon>
        <taxon>Blattoidea</taxon>
        <taxon>Blattidae</taxon>
        <taxon>Blattinae</taxon>
        <taxon>Periplaneta</taxon>
    </lineage>
</organism>
<sequence length="201" mass="23031">MAGLCEGNEPPGSIKATLLPDSSTLTYSINSWLNCLISDALLVSLVRFKPVLVQLTKQQQTSVISRIHEALDFHADNPVSNPGADKSKEIAYKSLVRKVMGYGAACWDPYRLEHIKTLEKIKKRALKRCNNSTLTWDTLTDRRTRIRLCVMLKTYRGEPAWREMKNRLQTPNYSSWNDHSYKLKERRQLADEDSICNIVMS</sequence>
<dbReference type="Proteomes" id="UP001148838">
    <property type="component" value="Unassembled WGS sequence"/>
</dbReference>
<dbReference type="EMBL" id="JAJSOF020000029">
    <property type="protein sequence ID" value="KAJ4431986.1"/>
    <property type="molecule type" value="Genomic_DNA"/>
</dbReference>